<keyword evidence="2" id="KW-0488">Methylation</keyword>
<dbReference type="GO" id="GO:0015628">
    <property type="term" value="P:protein secretion by the type II secretion system"/>
    <property type="evidence" value="ECO:0007669"/>
    <property type="project" value="InterPro"/>
</dbReference>
<comment type="subcellular location">
    <subcellularLocation>
        <location evidence="1">Membrane</location>
        <topology evidence="1">Single-pass membrane protein</topology>
    </subcellularLocation>
</comment>
<keyword evidence="3 6" id="KW-0812">Transmembrane</keyword>
<dbReference type="AlphaFoldDB" id="A0A382PH40"/>
<dbReference type="Pfam" id="PF07963">
    <property type="entry name" value="N_methyl"/>
    <property type="match status" value="1"/>
</dbReference>
<evidence type="ECO:0000256" key="4">
    <source>
        <dbReference type="ARBA" id="ARBA00022989"/>
    </source>
</evidence>
<name>A0A382PH40_9ZZZZ</name>
<evidence type="ECO:0000256" key="2">
    <source>
        <dbReference type="ARBA" id="ARBA00022481"/>
    </source>
</evidence>
<dbReference type="GO" id="GO:0015627">
    <property type="term" value="C:type II protein secretion system complex"/>
    <property type="evidence" value="ECO:0007669"/>
    <property type="project" value="InterPro"/>
</dbReference>
<reference evidence="7" key="1">
    <citation type="submission" date="2018-05" db="EMBL/GenBank/DDBJ databases">
        <authorList>
            <person name="Lanie J.A."/>
            <person name="Ng W.-L."/>
            <person name="Kazmierczak K.M."/>
            <person name="Andrzejewski T.M."/>
            <person name="Davidsen T.M."/>
            <person name="Wayne K.J."/>
            <person name="Tettelin H."/>
            <person name="Glass J.I."/>
            <person name="Rusch D."/>
            <person name="Podicherti R."/>
            <person name="Tsui H.-C.T."/>
            <person name="Winkler M.E."/>
        </authorList>
    </citation>
    <scope>NUCLEOTIDE SEQUENCE</scope>
</reference>
<evidence type="ECO:0000256" key="6">
    <source>
        <dbReference type="SAM" id="Phobius"/>
    </source>
</evidence>
<dbReference type="Gene3D" id="3.30.700.10">
    <property type="entry name" value="Glycoprotein, Type 4 Pilin"/>
    <property type="match status" value="1"/>
</dbReference>
<dbReference type="GO" id="GO:0016020">
    <property type="term" value="C:membrane"/>
    <property type="evidence" value="ECO:0007669"/>
    <property type="project" value="UniProtKB-SubCell"/>
</dbReference>
<sequence>MTRKLNRSRNEKGLTLIELLIVLTIIGILAAIAIPQFNQYKLRMYNNDAKANLHNIYIACKAYWADNASDTCSIEIVKQEPYGFSPSTNVVVSVTKGAETGFTATAKHNSSNTTYTIDENDNIS</sequence>
<dbReference type="PANTHER" id="PTHR30093">
    <property type="entry name" value="GENERAL SECRETION PATHWAY PROTEIN G"/>
    <property type="match status" value="1"/>
</dbReference>
<dbReference type="PRINTS" id="PR00813">
    <property type="entry name" value="BCTERIALGSPG"/>
</dbReference>
<evidence type="ECO:0000256" key="5">
    <source>
        <dbReference type="ARBA" id="ARBA00023136"/>
    </source>
</evidence>
<dbReference type="InterPro" id="IPR012902">
    <property type="entry name" value="N_methyl_site"/>
</dbReference>
<organism evidence="7">
    <name type="scientific">marine metagenome</name>
    <dbReference type="NCBI Taxonomy" id="408172"/>
    <lineage>
        <taxon>unclassified sequences</taxon>
        <taxon>metagenomes</taxon>
        <taxon>ecological metagenomes</taxon>
    </lineage>
</organism>
<keyword evidence="4 6" id="KW-1133">Transmembrane helix</keyword>
<dbReference type="SUPFAM" id="SSF54523">
    <property type="entry name" value="Pili subunits"/>
    <property type="match status" value="1"/>
</dbReference>
<dbReference type="PANTHER" id="PTHR30093:SF44">
    <property type="entry name" value="TYPE II SECRETION SYSTEM CORE PROTEIN G"/>
    <property type="match status" value="1"/>
</dbReference>
<dbReference type="InterPro" id="IPR000983">
    <property type="entry name" value="Bac_GSPG_pilin"/>
</dbReference>
<accession>A0A382PH40</accession>
<gene>
    <name evidence="7" type="ORF">METZ01_LOCUS324862</name>
</gene>
<dbReference type="NCBIfam" id="TIGR02532">
    <property type="entry name" value="IV_pilin_GFxxxE"/>
    <property type="match status" value="1"/>
</dbReference>
<evidence type="ECO:0000256" key="3">
    <source>
        <dbReference type="ARBA" id="ARBA00022692"/>
    </source>
</evidence>
<proteinExistence type="predicted"/>
<evidence type="ECO:0000256" key="1">
    <source>
        <dbReference type="ARBA" id="ARBA00004167"/>
    </source>
</evidence>
<keyword evidence="5 6" id="KW-0472">Membrane</keyword>
<protein>
    <submittedName>
        <fullName evidence="7">Uncharacterized protein</fullName>
    </submittedName>
</protein>
<dbReference type="PROSITE" id="PS00409">
    <property type="entry name" value="PROKAR_NTER_METHYL"/>
    <property type="match status" value="1"/>
</dbReference>
<evidence type="ECO:0000313" key="7">
    <source>
        <dbReference type="EMBL" id="SVC72008.1"/>
    </source>
</evidence>
<feature type="transmembrane region" description="Helical" evidence="6">
    <location>
        <begin position="12"/>
        <end position="34"/>
    </location>
</feature>
<dbReference type="InterPro" id="IPR045584">
    <property type="entry name" value="Pilin-like"/>
</dbReference>
<dbReference type="EMBL" id="UINC01106975">
    <property type="protein sequence ID" value="SVC72008.1"/>
    <property type="molecule type" value="Genomic_DNA"/>
</dbReference>